<protein>
    <recommendedName>
        <fullName evidence="4">Sorting nexin MVP1</fullName>
    </recommendedName>
    <alternativeName>
        <fullName evidence="9">Sorting nexin mvp1</fullName>
    </alternativeName>
</protein>
<keyword evidence="6" id="KW-0963">Cytoplasm</keyword>
<dbReference type="EMBL" id="JAGSYN010000140">
    <property type="protein sequence ID" value="KAG7663311.1"/>
    <property type="molecule type" value="Genomic_DNA"/>
</dbReference>
<dbReference type="Proteomes" id="UP000694255">
    <property type="component" value="Unassembled WGS sequence"/>
</dbReference>
<feature type="compositionally biased region" description="Basic and acidic residues" evidence="11">
    <location>
        <begin position="204"/>
        <end position="224"/>
    </location>
</feature>
<feature type="compositionally biased region" description="Low complexity" evidence="11">
    <location>
        <begin position="29"/>
        <end position="39"/>
    </location>
</feature>
<evidence type="ECO:0000256" key="6">
    <source>
        <dbReference type="ARBA" id="ARBA00022490"/>
    </source>
</evidence>
<organism evidence="13 14">
    <name type="scientific">[Candida] subhashii</name>
    <dbReference type="NCBI Taxonomy" id="561895"/>
    <lineage>
        <taxon>Eukaryota</taxon>
        <taxon>Fungi</taxon>
        <taxon>Dikarya</taxon>
        <taxon>Ascomycota</taxon>
        <taxon>Saccharomycotina</taxon>
        <taxon>Pichiomycetes</taxon>
        <taxon>Debaryomycetaceae</taxon>
        <taxon>Spathaspora</taxon>
    </lineage>
</organism>
<evidence type="ECO:0000256" key="7">
    <source>
        <dbReference type="ARBA" id="ARBA00022927"/>
    </source>
</evidence>
<dbReference type="AlphaFoldDB" id="A0A8J5QML9"/>
<evidence type="ECO:0000256" key="8">
    <source>
        <dbReference type="ARBA" id="ARBA00023136"/>
    </source>
</evidence>
<feature type="coiled-coil region" evidence="10">
    <location>
        <begin position="569"/>
        <end position="596"/>
    </location>
</feature>
<keyword evidence="5" id="KW-0813">Transport</keyword>
<dbReference type="Pfam" id="PF19566">
    <property type="entry name" value="Snx8_BAR_dom"/>
    <property type="match status" value="1"/>
</dbReference>
<evidence type="ECO:0000256" key="10">
    <source>
        <dbReference type="SAM" id="Coils"/>
    </source>
</evidence>
<dbReference type="FunFam" id="3.30.1520.10:FF:000042">
    <property type="entry name" value="Sorting nexin mvp1"/>
    <property type="match status" value="1"/>
</dbReference>
<evidence type="ECO:0000256" key="4">
    <source>
        <dbReference type="ARBA" id="ARBA00014268"/>
    </source>
</evidence>
<dbReference type="InterPro" id="IPR001683">
    <property type="entry name" value="PX_dom"/>
</dbReference>
<proteinExistence type="inferred from homology"/>
<keyword evidence="8" id="KW-0472">Membrane</keyword>
<dbReference type="CDD" id="cd06866">
    <property type="entry name" value="PX_SNX8_Mvp1p_like"/>
    <property type="match status" value="1"/>
</dbReference>
<sequence length="684" mass="78690">MNSNPFNTGEEEDPWSNWNASTDRQQANSTSPILPSSLTPGVGAPPGAASYLTSSQLLSRASHTDTTTNSSIITNVPESYKDIHTHLIDKLKTINDLEIHIFNKLITMNYLTNYQKSRILDLAYDNNLMPISIATNFYMVLGLIALEIDVPGSADYVSLQFRLNSLPDLPKKFVSSIIDEDEQGDEDTTGYHPLLANRTEEDDYWKRKDDGEERHDPILKDHSTSRLIEPSDSGSDVKGGAGTTATGGVGAGGLVLAENVVSEDTVDTLFIEKYVDEIRDRFKPLIEDNADAVKIKEVPEKEGILFKHINYIISHNLQLGRGTSSHGQKKVVRRYSDFVWLLEFLLEKYPFRVIPGLPPKKFTVGASPDSQFLQRRRRGLHRFLNQLIKHPILREEPVVQTFLTVPTDITTWKKQAKIDYSLEFKGEKIQTSFINTIWPKIGEEFLKNWSEAEGNIMKLIEIWTRIVLLVERHEKRQQQISFDNGKFVEMIGKFRQLNTKIYPGDNEVLLKNNDIGNVNDSLGRVSEYFNKSSQILIDESYSINTTILEKFKNYLDYLYSLQELFERTKKLSINNIESLEKRIKENEDKFKKLSTEDADAKGADIARLRQVIINDKQEIFQQLNKDWLIKNCCFEEYLMFQETQYLISEVWINWSKGRFRFEEKILGLYDNLNQEIINDMPLTR</sequence>
<feature type="domain" description="PX" evidence="12">
    <location>
        <begin position="289"/>
        <end position="409"/>
    </location>
</feature>
<keyword evidence="7" id="KW-0653">Protein transport</keyword>
<evidence type="ECO:0000256" key="3">
    <source>
        <dbReference type="ARBA" id="ARBA00010883"/>
    </source>
</evidence>
<dbReference type="PROSITE" id="PS50195">
    <property type="entry name" value="PX"/>
    <property type="match status" value="1"/>
</dbReference>
<evidence type="ECO:0000259" key="12">
    <source>
        <dbReference type="PROSITE" id="PS50195"/>
    </source>
</evidence>
<evidence type="ECO:0000256" key="2">
    <source>
        <dbReference type="ARBA" id="ARBA00004496"/>
    </source>
</evidence>
<dbReference type="InterPro" id="IPR028662">
    <property type="entry name" value="SNX8/Mvp1"/>
</dbReference>
<dbReference type="OrthoDB" id="10064318at2759"/>
<keyword evidence="10" id="KW-0175">Coiled coil</keyword>
<comment type="caution">
    <text evidence="13">The sequence shown here is derived from an EMBL/GenBank/DDBJ whole genome shotgun (WGS) entry which is preliminary data.</text>
</comment>
<gene>
    <name evidence="13" type="ORF">J8A68_003143</name>
</gene>
<evidence type="ECO:0000313" key="13">
    <source>
        <dbReference type="EMBL" id="KAG7663311.1"/>
    </source>
</evidence>
<dbReference type="GO" id="GO:0005768">
    <property type="term" value="C:endosome"/>
    <property type="evidence" value="ECO:0007669"/>
    <property type="project" value="TreeGrafter"/>
</dbReference>
<dbReference type="GO" id="GO:0006623">
    <property type="term" value="P:protein targeting to vacuole"/>
    <property type="evidence" value="ECO:0007669"/>
    <property type="project" value="TreeGrafter"/>
</dbReference>
<dbReference type="GeneID" id="73469944"/>
<dbReference type="Pfam" id="PF00787">
    <property type="entry name" value="PX"/>
    <property type="match status" value="1"/>
</dbReference>
<feature type="compositionally biased region" description="Polar residues" evidence="11">
    <location>
        <begin position="16"/>
        <end position="28"/>
    </location>
</feature>
<dbReference type="CDD" id="cd07597">
    <property type="entry name" value="BAR_SNX8"/>
    <property type="match status" value="1"/>
</dbReference>
<feature type="region of interest" description="Disordered" evidence="11">
    <location>
        <begin position="1"/>
        <end position="39"/>
    </location>
</feature>
<feature type="region of interest" description="Disordered" evidence="11">
    <location>
        <begin position="203"/>
        <end position="244"/>
    </location>
</feature>
<evidence type="ECO:0000256" key="11">
    <source>
        <dbReference type="SAM" id="MobiDB-lite"/>
    </source>
</evidence>
<dbReference type="GO" id="GO:0016020">
    <property type="term" value="C:membrane"/>
    <property type="evidence" value="ECO:0007669"/>
    <property type="project" value="UniProtKB-SubCell"/>
</dbReference>
<accession>A0A8J5QML9</accession>
<keyword evidence="14" id="KW-1185">Reference proteome</keyword>
<name>A0A8J5QML9_9ASCO</name>
<reference evidence="13 14" key="1">
    <citation type="journal article" date="2021" name="DNA Res.">
        <title>Genome analysis of Candida subhashii reveals its hybrid nature and dual mitochondrial genome conformations.</title>
        <authorList>
            <person name="Mixao V."/>
            <person name="Hegedusova E."/>
            <person name="Saus E."/>
            <person name="Pryszcz L.P."/>
            <person name="Cillingova A."/>
            <person name="Nosek J."/>
            <person name="Gabaldon T."/>
        </authorList>
    </citation>
    <scope>NUCLEOTIDE SEQUENCE [LARGE SCALE GENOMIC DNA]</scope>
    <source>
        <strain evidence="13 14">CBS 10753</strain>
    </source>
</reference>
<evidence type="ECO:0000256" key="1">
    <source>
        <dbReference type="ARBA" id="ARBA00004287"/>
    </source>
</evidence>
<evidence type="ECO:0000313" key="14">
    <source>
        <dbReference type="Proteomes" id="UP000694255"/>
    </source>
</evidence>
<dbReference type="InterPro" id="IPR035704">
    <property type="entry name" value="SNX8/Mvp1_PX"/>
</dbReference>
<comment type="subcellular location">
    <subcellularLocation>
        <location evidence="2">Cytoplasm</location>
    </subcellularLocation>
    <subcellularLocation>
        <location evidence="1">Membrane</location>
        <topology evidence="1">Peripheral membrane protein</topology>
        <orientation evidence="1">Cytoplasmic side</orientation>
    </subcellularLocation>
</comment>
<dbReference type="GO" id="GO:0032266">
    <property type="term" value="F:phosphatidylinositol-3-phosphate binding"/>
    <property type="evidence" value="ECO:0007669"/>
    <property type="project" value="TreeGrafter"/>
</dbReference>
<dbReference type="RefSeq" id="XP_049263543.1">
    <property type="nucleotide sequence ID" value="XM_049406967.1"/>
</dbReference>
<dbReference type="GO" id="GO:0042147">
    <property type="term" value="P:retrograde transport, endosome to Golgi"/>
    <property type="evidence" value="ECO:0007669"/>
    <property type="project" value="InterPro"/>
</dbReference>
<dbReference type="GO" id="GO:0005829">
    <property type="term" value="C:cytosol"/>
    <property type="evidence" value="ECO:0007669"/>
    <property type="project" value="GOC"/>
</dbReference>
<evidence type="ECO:0000256" key="5">
    <source>
        <dbReference type="ARBA" id="ARBA00022448"/>
    </source>
</evidence>
<evidence type="ECO:0000256" key="9">
    <source>
        <dbReference type="ARBA" id="ARBA00072009"/>
    </source>
</evidence>
<dbReference type="PANTHER" id="PTHR47554:SF1">
    <property type="entry name" value="SORTING NEXIN MVP1"/>
    <property type="match status" value="1"/>
</dbReference>
<dbReference type="SMART" id="SM00312">
    <property type="entry name" value="PX"/>
    <property type="match status" value="1"/>
</dbReference>
<dbReference type="PANTHER" id="PTHR47554">
    <property type="entry name" value="SORTING NEXIN MVP1"/>
    <property type="match status" value="1"/>
</dbReference>
<comment type="similarity">
    <text evidence="3">Belongs to the sorting nexin family.</text>
</comment>
<dbReference type="InterPro" id="IPR045734">
    <property type="entry name" value="Snx8_BAR_dom"/>
</dbReference>